<dbReference type="PROSITE" id="PS00675">
    <property type="entry name" value="SIGMA54_INTERACT_1"/>
    <property type="match status" value="1"/>
</dbReference>
<keyword evidence="3" id="KW-0805">Transcription regulation</keyword>
<dbReference type="GO" id="GO:0006355">
    <property type="term" value="P:regulation of DNA-templated transcription"/>
    <property type="evidence" value="ECO:0007669"/>
    <property type="project" value="InterPro"/>
</dbReference>
<dbReference type="InterPro" id="IPR003593">
    <property type="entry name" value="AAA+_ATPase"/>
</dbReference>
<dbReference type="SMART" id="SM00448">
    <property type="entry name" value="REC"/>
    <property type="match status" value="1"/>
</dbReference>
<dbReference type="PROSITE" id="PS00676">
    <property type="entry name" value="SIGMA54_INTERACT_2"/>
    <property type="match status" value="1"/>
</dbReference>
<dbReference type="InterPro" id="IPR011006">
    <property type="entry name" value="CheY-like_superfamily"/>
</dbReference>
<feature type="modified residue" description="4-aspartylphosphate" evidence="5">
    <location>
        <position position="57"/>
    </location>
</feature>
<dbReference type="SUPFAM" id="SSF52540">
    <property type="entry name" value="P-loop containing nucleoside triphosphate hydrolases"/>
    <property type="match status" value="1"/>
</dbReference>
<dbReference type="OrthoDB" id="9763792at2"/>
<dbReference type="Proteomes" id="UP000199611">
    <property type="component" value="Unassembled WGS sequence"/>
</dbReference>
<dbReference type="Pfam" id="PF25601">
    <property type="entry name" value="AAA_lid_14"/>
    <property type="match status" value="1"/>
</dbReference>
<keyword evidence="2" id="KW-0067">ATP-binding</keyword>
<dbReference type="InterPro" id="IPR002197">
    <property type="entry name" value="HTH_Fis"/>
</dbReference>
<dbReference type="SUPFAM" id="SSF46689">
    <property type="entry name" value="Homeodomain-like"/>
    <property type="match status" value="1"/>
</dbReference>
<evidence type="ECO:0000256" key="3">
    <source>
        <dbReference type="ARBA" id="ARBA00023015"/>
    </source>
</evidence>
<organism evidence="8 9">
    <name type="scientific">Thermodesulforhabdus norvegica</name>
    <dbReference type="NCBI Taxonomy" id="39841"/>
    <lineage>
        <taxon>Bacteria</taxon>
        <taxon>Pseudomonadati</taxon>
        <taxon>Thermodesulfobacteriota</taxon>
        <taxon>Syntrophobacteria</taxon>
        <taxon>Syntrophobacterales</taxon>
        <taxon>Thermodesulforhabdaceae</taxon>
        <taxon>Thermodesulforhabdus</taxon>
    </lineage>
</organism>
<name>A0A1I4QYG8_9BACT</name>
<dbReference type="PROSITE" id="PS50110">
    <property type="entry name" value="RESPONSE_REGULATORY"/>
    <property type="match status" value="1"/>
</dbReference>
<dbReference type="InterPro" id="IPR002078">
    <property type="entry name" value="Sigma_54_int"/>
</dbReference>
<evidence type="ECO:0000256" key="5">
    <source>
        <dbReference type="PROSITE-ProRule" id="PRU00169"/>
    </source>
</evidence>
<dbReference type="InterPro" id="IPR058031">
    <property type="entry name" value="AAA_lid_NorR"/>
</dbReference>
<feature type="domain" description="Sigma-54 factor interaction" evidence="6">
    <location>
        <begin position="147"/>
        <end position="376"/>
    </location>
</feature>
<dbReference type="Gene3D" id="1.10.10.60">
    <property type="entry name" value="Homeodomain-like"/>
    <property type="match status" value="1"/>
</dbReference>
<dbReference type="AlphaFoldDB" id="A0A1I4QYG8"/>
<feature type="domain" description="Response regulatory" evidence="7">
    <location>
        <begin position="7"/>
        <end position="122"/>
    </location>
</feature>
<dbReference type="EMBL" id="FOUU01000001">
    <property type="protein sequence ID" value="SFM45069.1"/>
    <property type="molecule type" value="Genomic_DNA"/>
</dbReference>
<dbReference type="CDD" id="cd00009">
    <property type="entry name" value="AAA"/>
    <property type="match status" value="1"/>
</dbReference>
<dbReference type="Pfam" id="PF02954">
    <property type="entry name" value="HTH_8"/>
    <property type="match status" value="1"/>
</dbReference>
<keyword evidence="1" id="KW-0547">Nucleotide-binding</keyword>
<dbReference type="InterPro" id="IPR027417">
    <property type="entry name" value="P-loop_NTPase"/>
</dbReference>
<evidence type="ECO:0000256" key="1">
    <source>
        <dbReference type="ARBA" id="ARBA00022741"/>
    </source>
</evidence>
<dbReference type="SMART" id="SM00382">
    <property type="entry name" value="AAA"/>
    <property type="match status" value="1"/>
</dbReference>
<evidence type="ECO:0000259" key="6">
    <source>
        <dbReference type="PROSITE" id="PS50045"/>
    </source>
</evidence>
<evidence type="ECO:0000256" key="4">
    <source>
        <dbReference type="ARBA" id="ARBA00023163"/>
    </source>
</evidence>
<dbReference type="GO" id="GO:0000160">
    <property type="term" value="P:phosphorelay signal transduction system"/>
    <property type="evidence" value="ECO:0007669"/>
    <property type="project" value="InterPro"/>
</dbReference>
<dbReference type="InterPro" id="IPR001789">
    <property type="entry name" value="Sig_transdc_resp-reg_receiver"/>
</dbReference>
<evidence type="ECO:0000313" key="8">
    <source>
        <dbReference type="EMBL" id="SFM45069.1"/>
    </source>
</evidence>
<dbReference type="STRING" id="39841.SAMN05660836_00295"/>
<dbReference type="SUPFAM" id="SSF52172">
    <property type="entry name" value="CheY-like"/>
    <property type="match status" value="1"/>
</dbReference>
<dbReference type="FunFam" id="3.40.50.300:FF:000006">
    <property type="entry name" value="DNA-binding transcriptional regulator NtrC"/>
    <property type="match status" value="1"/>
</dbReference>
<dbReference type="PROSITE" id="PS50045">
    <property type="entry name" value="SIGMA54_INTERACT_4"/>
    <property type="match status" value="1"/>
</dbReference>
<dbReference type="Gene3D" id="1.10.8.60">
    <property type="match status" value="1"/>
</dbReference>
<keyword evidence="4" id="KW-0804">Transcription</keyword>
<dbReference type="PANTHER" id="PTHR32071">
    <property type="entry name" value="TRANSCRIPTIONAL REGULATORY PROTEIN"/>
    <property type="match status" value="1"/>
</dbReference>
<dbReference type="PRINTS" id="PR01590">
    <property type="entry name" value="HTHFIS"/>
</dbReference>
<evidence type="ECO:0000256" key="2">
    <source>
        <dbReference type="ARBA" id="ARBA00022840"/>
    </source>
</evidence>
<dbReference type="Pfam" id="PF00072">
    <property type="entry name" value="Response_reg"/>
    <property type="match status" value="1"/>
</dbReference>
<keyword evidence="5" id="KW-0597">Phosphoprotein</keyword>
<sequence length="476" mass="55120">MGKNQPAILIVDDEIDFIRLLERLILEEVQCEIYRATSGYEAVEILKNYHIDLAFVDIKMPGMDGFELLSYVRENHPWLTVIMITAYGCIEVAVRAIKEGAYDFITKPVEQDVFLMSLKKALERTELLRENLRLRQSVRFQEVFRNIVGRSEPMRKVFDLIRMVAPTDMTVLLRGESGTGKELLARAIHELSSRSDGPFVAVNCPAVPAEILESELFGYRKGAFTHATQNKKGLFEEAQKGTIFLDEIGDLDPRLQTKLLRVLQEKEIKPLGDTRTIRVDVRVVASTNQDLEQKMKDGTFREDLFYRLNVVPIHVPPLRERREDIPLLVEFFLEKYSRELKRPRKRVTPELMEIFLGYEWKGNIRELENTIIRGILFSVDDEIRPEHIGFARRSNGKPWSTSVPTNLSYREAREAVLHEFHHRFIGQILKKTGGNISQAARMCGLERQALQHIIKRYNIDVNNYRPDRREQNGNGL</sequence>
<dbReference type="InterPro" id="IPR025662">
    <property type="entry name" value="Sigma_54_int_dom_ATP-bd_1"/>
</dbReference>
<keyword evidence="9" id="KW-1185">Reference proteome</keyword>
<dbReference type="Gene3D" id="3.40.50.300">
    <property type="entry name" value="P-loop containing nucleotide triphosphate hydrolases"/>
    <property type="match status" value="1"/>
</dbReference>
<dbReference type="Gene3D" id="3.40.50.2300">
    <property type="match status" value="1"/>
</dbReference>
<dbReference type="Pfam" id="PF00158">
    <property type="entry name" value="Sigma54_activat"/>
    <property type="match status" value="1"/>
</dbReference>
<evidence type="ECO:0000259" key="7">
    <source>
        <dbReference type="PROSITE" id="PS50110"/>
    </source>
</evidence>
<proteinExistence type="predicted"/>
<protein>
    <submittedName>
        <fullName evidence="8">Regulatory protein, Fis family</fullName>
    </submittedName>
</protein>
<dbReference type="GO" id="GO:0005524">
    <property type="term" value="F:ATP binding"/>
    <property type="evidence" value="ECO:0007669"/>
    <property type="project" value="UniProtKB-KW"/>
</dbReference>
<accession>A0A1I4QYG8</accession>
<dbReference type="GO" id="GO:0043565">
    <property type="term" value="F:sequence-specific DNA binding"/>
    <property type="evidence" value="ECO:0007669"/>
    <property type="project" value="InterPro"/>
</dbReference>
<reference evidence="8 9" key="1">
    <citation type="submission" date="2016-10" db="EMBL/GenBank/DDBJ databases">
        <authorList>
            <person name="de Groot N.N."/>
        </authorList>
    </citation>
    <scope>NUCLEOTIDE SEQUENCE [LARGE SCALE GENOMIC DNA]</scope>
    <source>
        <strain evidence="8 9">DSM 9990</strain>
    </source>
</reference>
<gene>
    <name evidence="8" type="ORF">SAMN05660836_00295</name>
</gene>
<evidence type="ECO:0000313" key="9">
    <source>
        <dbReference type="Proteomes" id="UP000199611"/>
    </source>
</evidence>
<dbReference type="RefSeq" id="WP_093392932.1">
    <property type="nucleotide sequence ID" value="NZ_FOUU01000001.1"/>
</dbReference>
<dbReference type="InterPro" id="IPR025943">
    <property type="entry name" value="Sigma_54_int_dom_ATP-bd_2"/>
</dbReference>
<dbReference type="InterPro" id="IPR009057">
    <property type="entry name" value="Homeodomain-like_sf"/>
</dbReference>